<keyword evidence="2" id="KW-1185">Reference proteome</keyword>
<organism evidence="2 3">
    <name type="scientific">Priapulus caudatus</name>
    <name type="common">Priapulid worm</name>
    <dbReference type="NCBI Taxonomy" id="37621"/>
    <lineage>
        <taxon>Eukaryota</taxon>
        <taxon>Metazoa</taxon>
        <taxon>Ecdysozoa</taxon>
        <taxon>Scalidophora</taxon>
        <taxon>Priapulida</taxon>
        <taxon>Priapulimorpha</taxon>
        <taxon>Priapulimorphida</taxon>
        <taxon>Priapulidae</taxon>
        <taxon>Priapulus</taxon>
    </lineage>
</organism>
<proteinExistence type="predicted"/>
<feature type="domain" description="Neuron navigator 1-like ubiquitin-like" evidence="1">
    <location>
        <begin position="66"/>
        <end position="134"/>
    </location>
</feature>
<dbReference type="PANTHER" id="PTHR12784:SF28">
    <property type="entry name" value="PROTEIN SICKIE"/>
    <property type="match status" value="1"/>
</dbReference>
<reference evidence="3" key="1">
    <citation type="submission" date="2025-08" db="UniProtKB">
        <authorList>
            <consortium name="RefSeq"/>
        </authorList>
    </citation>
    <scope>IDENTIFICATION</scope>
</reference>
<name>A0ABM1F440_PRICU</name>
<dbReference type="PANTHER" id="PTHR12784">
    <property type="entry name" value="STEERIN"/>
    <property type="match status" value="1"/>
</dbReference>
<dbReference type="RefSeq" id="XP_014679211.1">
    <property type="nucleotide sequence ID" value="XM_014823725.1"/>
</dbReference>
<evidence type="ECO:0000313" key="2">
    <source>
        <dbReference type="Proteomes" id="UP000695022"/>
    </source>
</evidence>
<accession>A0ABM1F440</accession>
<dbReference type="InterPro" id="IPR057126">
    <property type="entry name" value="NAV1-like_ubiquitin-like"/>
</dbReference>
<dbReference type="Proteomes" id="UP000695022">
    <property type="component" value="Unplaced"/>
</dbReference>
<dbReference type="GeneID" id="106819065"/>
<gene>
    <name evidence="3" type="primary">LOC106819065</name>
</gene>
<dbReference type="InterPro" id="IPR039041">
    <property type="entry name" value="Nav/unc-53"/>
</dbReference>
<evidence type="ECO:0000313" key="3">
    <source>
        <dbReference type="RefSeq" id="XP_014679211.1"/>
    </source>
</evidence>
<dbReference type="Pfam" id="PF23092">
    <property type="entry name" value="Ubiquitin_6"/>
    <property type="match status" value="1"/>
</dbReference>
<sequence>MRTKSCRRRCLAAVVPSQAHRCRSTTDTASTRSTTDSASLTYPQRAGIFFRCSSAELSIGDDAKKEGRWISVSVYIGGHTDSSKCAHADKQADILIGSIFVSGKTKWELLDNIVRRIFKEYVLRVDPVSNVSRSARCAWIPSLTLAGVRAARGSRL</sequence>
<evidence type="ECO:0000259" key="1">
    <source>
        <dbReference type="Pfam" id="PF23092"/>
    </source>
</evidence>
<protein>
    <submittedName>
        <fullName evidence="3">Neuron navigator 3-like isoform X1</fullName>
    </submittedName>
</protein>